<dbReference type="InterPro" id="IPR013797">
    <property type="entry name" value="Maltooligo_trehalose_synth_4"/>
</dbReference>
<feature type="region of interest" description="Disordered" evidence="1">
    <location>
        <begin position="22"/>
        <end position="44"/>
    </location>
</feature>
<dbReference type="Pfam" id="PF00128">
    <property type="entry name" value="Alpha-amylase"/>
    <property type="match status" value="1"/>
</dbReference>
<dbReference type="Gene3D" id="1.10.150.200">
    <property type="entry name" value="Maltooligosyl trehalose synthase, domain 3"/>
    <property type="match status" value="1"/>
</dbReference>
<dbReference type="PANTHER" id="PTHR10357:SF216">
    <property type="entry name" value="MALTOOLIGOSYL TREHALOSE SYNTHASE-RELATED"/>
    <property type="match status" value="1"/>
</dbReference>
<gene>
    <name evidence="3" type="primary">treY</name>
    <name evidence="3" type="ORF">GCM10010307_18320</name>
</gene>
<proteinExistence type="predicted"/>
<accession>A0ABP6CWV9</accession>
<dbReference type="Gene3D" id="3.20.20.80">
    <property type="entry name" value="Glycosidases"/>
    <property type="match status" value="1"/>
</dbReference>
<dbReference type="InterPro" id="IPR006047">
    <property type="entry name" value="GH13_cat_dom"/>
</dbReference>
<evidence type="ECO:0000313" key="3">
    <source>
        <dbReference type="EMBL" id="GAA2628434.1"/>
    </source>
</evidence>
<dbReference type="Gene3D" id="1.10.10.470">
    <property type="entry name" value="Maltooligosyl trehalose synthase, domain 4"/>
    <property type="match status" value="1"/>
</dbReference>
<dbReference type="InterPro" id="IPR017853">
    <property type="entry name" value="GH"/>
</dbReference>
<dbReference type="EMBL" id="BAAASJ010000021">
    <property type="protein sequence ID" value="GAA2628434.1"/>
    <property type="molecule type" value="Genomic_DNA"/>
</dbReference>
<comment type="caution">
    <text evidence="3">The sequence shown here is derived from an EMBL/GenBank/DDBJ whole genome shotgun (WGS) entry which is preliminary data.</text>
</comment>
<dbReference type="Proteomes" id="UP001500151">
    <property type="component" value="Unassembled WGS sequence"/>
</dbReference>
<keyword evidence="4" id="KW-1185">Reference proteome</keyword>
<dbReference type="SUPFAM" id="SSF51445">
    <property type="entry name" value="(Trans)glycosidases"/>
    <property type="match status" value="1"/>
</dbReference>
<protein>
    <submittedName>
        <fullName evidence="3">Malto-oligosyltrehalose synthase</fullName>
    </submittedName>
</protein>
<dbReference type="PANTHER" id="PTHR10357">
    <property type="entry name" value="ALPHA-AMYLASE FAMILY MEMBER"/>
    <property type="match status" value="1"/>
</dbReference>
<evidence type="ECO:0000313" key="4">
    <source>
        <dbReference type="Proteomes" id="UP001500151"/>
    </source>
</evidence>
<sequence length="873" mass="95024">MGRAVLKLRAVCGWSLPHSRLRSSGGTPIAAEPHMSQHRAPKRPAASLGARYCTGLQKVTSARVYDTKGSLAGTYVAMTPERSEPAPTATYRLQLQPEFPFGAAAAAVPYLASLGVSHLHLSPVLEAVPGSLHGYDVVDHARVRDELGGEEGLRSLSRTAREHGLGLVVDIVPNHMAMVPRHNRALWEVLREGPDSPYARWFDIDWEAQDGRVLLPVLGGRLGTELGHLEVDGDMLRYHDHAFPLRAGTEELPLPQLLDAQWYRLGWWRLARTELNYRRFFSISELIGVRVEDPEVFDATHAKILQLLGEGVVDGLRIDHPDGLADPDAYLQRLHEATGGRWTVVEKILAEGEPLPAAWPVAGTTGYDALRHIDGLFTDPAGAGELLGQYRRFAAPQADRGGVWEATVRRAAYKVVHHELATEIDRLTREADRLCRTSPDPALRDHAPWALGTALRELLVRLQVYRPYASGDAAAVVTEEAAHEARGAFTVPEEAHAVDAVRDLVLGRTGDGPGREGFRARFAQTASALRAKSMEDTAFYRYVPVLSANEVGGEPEFPAVPPEDFHAYCARVQRDWPATGTVLSTHDTKRSADVRAAISVLTQCPLRWADLLAEVTGQTAVDGVGAPDPQVAWAAWQTAVGLGPAAEDRLQGALLKHVREAGLFTSWTEQDPAYEASVAAFLRAGPCGAPGRRAAEFRAVLEPHVRVNVLGAALVQLTMPGVPDVYQGTEVEYRALVDPDNRRPAHFPPKESDGLSAEKAALTATALRLRRERPAVFGESATYTPLDAEGPAAAHCVAFVRSGEAMTAVTRLSLRLEEAGGWRDTVLPLPAGRWADLLTPGREFTGHARVEELFEPLPVVLLERVSDPEGSRA</sequence>
<organism evidence="3 4">
    <name type="scientific">Streptomyces vastus</name>
    <dbReference type="NCBI Taxonomy" id="285451"/>
    <lineage>
        <taxon>Bacteria</taxon>
        <taxon>Bacillati</taxon>
        <taxon>Actinomycetota</taxon>
        <taxon>Actinomycetes</taxon>
        <taxon>Kitasatosporales</taxon>
        <taxon>Streptomycetaceae</taxon>
        <taxon>Streptomyces</taxon>
    </lineage>
</organism>
<name>A0ABP6CWV9_9ACTN</name>
<feature type="domain" description="Glycosyl hydrolase family 13 catalytic" evidence="2">
    <location>
        <begin position="87"/>
        <end position="768"/>
    </location>
</feature>
<evidence type="ECO:0000259" key="2">
    <source>
        <dbReference type="SMART" id="SM00642"/>
    </source>
</evidence>
<dbReference type="Gene3D" id="3.30.1590.10">
    <property type="entry name" value="Maltooligosyl trehalose synthase, domain 2"/>
    <property type="match status" value="1"/>
</dbReference>
<dbReference type="InterPro" id="IPR012767">
    <property type="entry name" value="Trehalose_TreY"/>
</dbReference>
<reference evidence="4" key="1">
    <citation type="journal article" date="2019" name="Int. J. Syst. Evol. Microbiol.">
        <title>The Global Catalogue of Microorganisms (GCM) 10K type strain sequencing project: providing services to taxonomists for standard genome sequencing and annotation.</title>
        <authorList>
            <consortium name="The Broad Institute Genomics Platform"/>
            <consortium name="The Broad Institute Genome Sequencing Center for Infectious Disease"/>
            <person name="Wu L."/>
            <person name="Ma J."/>
        </authorList>
    </citation>
    <scope>NUCLEOTIDE SEQUENCE [LARGE SCALE GENOMIC DNA]</scope>
    <source>
        <strain evidence="4">JCM 4524</strain>
    </source>
</reference>
<evidence type="ECO:0000256" key="1">
    <source>
        <dbReference type="SAM" id="MobiDB-lite"/>
    </source>
</evidence>
<dbReference type="SMART" id="SM00642">
    <property type="entry name" value="Aamy"/>
    <property type="match status" value="1"/>
</dbReference>
<dbReference type="CDD" id="cd11336">
    <property type="entry name" value="AmyAc_MTSase"/>
    <property type="match status" value="1"/>
</dbReference>
<dbReference type="NCBIfam" id="TIGR02401">
    <property type="entry name" value="trehalose_TreY"/>
    <property type="match status" value="1"/>
</dbReference>